<dbReference type="GO" id="GO:0016020">
    <property type="term" value="C:membrane"/>
    <property type="evidence" value="ECO:0007669"/>
    <property type="project" value="UniProtKB-SubCell"/>
</dbReference>
<dbReference type="EMBL" id="CADCXV010000102">
    <property type="protein sequence ID" value="CAB0028234.1"/>
    <property type="molecule type" value="Genomic_DNA"/>
</dbReference>
<organism evidence="10 11">
    <name type="scientific">Trichogramma brassicae</name>
    <dbReference type="NCBI Taxonomy" id="86971"/>
    <lineage>
        <taxon>Eukaryota</taxon>
        <taxon>Metazoa</taxon>
        <taxon>Ecdysozoa</taxon>
        <taxon>Arthropoda</taxon>
        <taxon>Hexapoda</taxon>
        <taxon>Insecta</taxon>
        <taxon>Pterygota</taxon>
        <taxon>Neoptera</taxon>
        <taxon>Endopterygota</taxon>
        <taxon>Hymenoptera</taxon>
        <taxon>Apocrita</taxon>
        <taxon>Proctotrupomorpha</taxon>
        <taxon>Chalcidoidea</taxon>
        <taxon>Trichogrammatidae</taxon>
        <taxon>Trichogramma</taxon>
    </lineage>
</organism>
<evidence type="ECO:0000256" key="5">
    <source>
        <dbReference type="ARBA" id="ARBA00023136"/>
    </source>
</evidence>
<dbReference type="EMBL" id="CADCXV010000102">
    <property type="protein sequence ID" value="CAB0028242.1"/>
    <property type="molecule type" value="Genomic_DNA"/>
</dbReference>
<keyword evidence="3 6" id="KW-0812">Transmembrane</keyword>
<dbReference type="EMBL" id="CADCXV010000102">
    <property type="protein sequence ID" value="CAB0028238.1"/>
    <property type="molecule type" value="Genomic_DNA"/>
</dbReference>
<evidence type="ECO:0000256" key="1">
    <source>
        <dbReference type="ARBA" id="ARBA00004141"/>
    </source>
</evidence>
<keyword evidence="5 6" id="KW-0472">Membrane</keyword>
<gene>
    <name evidence="7" type="ORF">TBRA_LOCUS441</name>
    <name evidence="8" type="ORF">TBRA_LOCUS445</name>
    <name evidence="9" type="ORF">TBRA_LOCUS449</name>
    <name evidence="10" type="ORF">TBRA_LOCUS453</name>
</gene>
<evidence type="ECO:0000256" key="3">
    <source>
        <dbReference type="ARBA" id="ARBA00022692"/>
    </source>
</evidence>
<dbReference type="OrthoDB" id="3936150at2759"/>
<feature type="transmembrane region" description="Helical" evidence="6">
    <location>
        <begin position="165"/>
        <end position="185"/>
    </location>
</feature>
<accession>A0A6H5HV19</accession>
<reference evidence="10 11" key="1">
    <citation type="submission" date="2020-02" db="EMBL/GenBank/DDBJ databases">
        <authorList>
            <person name="Ferguson B K."/>
        </authorList>
    </citation>
    <scope>NUCLEOTIDE SEQUENCE [LARGE SCALE GENOMIC DNA]</scope>
</reference>
<name>A0A6H5HV19_9HYME</name>
<protein>
    <submittedName>
        <fullName evidence="10">Uncharacterized protein</fullName>
    </submittedName>
</protein>
<dbReference type="EMBL" id="CADCXV010000102">
    <property type="protein sequence ID" value="CAB0028246.1"/>
    <property type="molecule type" value="Genomic_DNA"/>
</dbReference>
<dbReference type="PANTHER" id="PTHR23511:SF36">
    <property type="entry name" value="EG:BACR7A4.13 PROTEIN-RELATED"/>
    <property type="match status" value="1"/>
</dbReference>
<comment type="subcellular location">
    <subcellularLocation>
        <location evidence="1">Membrane</location>
        <topology evidence="1">Multi-pass membrane protein</topology>
    </subcellularLocation>
</comment>
<feature type="transmembrane region" description="Helical" evidence="6">
    <location>
        <begin position="125"/>
        <end position="145"/>
    </location>
</feature>
<keyword evidence="11" id="KW-1185">Reference proteome</keyword>
<evidence type="ECO:0000256" key="2">
    <source>
        <dbReference type="ARBA" id="ARBA00022448"/>
    </source>
</evidence>
<keyword evidence="4 6" id="KW-1133">Transmembrane helix</keyword>
<evidence type="ECO:0000313" key="9">
    <source>
        <dbReference type="EMBL" id="CAB0028242.1"/>
    </source>
</evidence>
<evidence type="ECO:0000313" key="10">
    <source>
        <dbReference type="EMBL" id="CAB0028246.1"/>
    </source>
</evidence>
<evidence type="ECO:0000313" key="8">
    <source>
        <dbReference type="EMBL" id="CAB0028238.1"/>
    </source>
</evidence>
<keyword evidence="2" id="KW-0813">Transport</keyword>
<evidence type="ECO:0000256" key="6">
    <source>
        <dbReference type="SAM" id="Phobius"/>
    </source>
</evidence>
<dbReference type="AlphaFoldDB" id="A0A6H5HV19"/>
<evidence type="ECO:0000313" key="7">
    <source>
        <dbReference type="EMBL" id="CAB0028234.1"/>
    </source>
</evidence>
<dbReference type="PANTHER" id="PTHR23511">
    <property type="entry name" value="SYNAPTIC VESICLE GLYCOPROTEIN 2"/>
    <property type="match status" value="1"/>
</dbReference>
<sequence length="194" mass="22086">MFSFLLSVNCYAAFLTFGCIALAPRCVLLTTAPRRSSSNGDRLRRHHYVERPTRYSRVQGTPSQRSLPVRSRLLQILGSVCEMNKEIFANGIATIDLRAEKCAEDHREPSQPPKSYDEAIRATGWGWYNVYLFLLCLPIAWSAVIDTTSTVFVLNSQECEFELTMFRRGIALCVIYMGTSFFFFVDAPIYLDVI</sequence>
<proteinExistence type="predicted"/>
<evidence type="ECO:0000256" key="4">
    <source>
        <dbReference type="ARBA" id="ARBA00022989"/>
    </source>
</evidence>
<evidence type="ECO:0000313" key="11">
    <source>
        <dbReference type="Proteomes" id="UP000479190"/>
    </source>
</evidence>
<dbReference type="Proteomes" id="UP000479190">
    <property type="component" value="Unassembled WGS sequence"/>
</dbReference>
<feature type="transmembrane region" description="Helical" evidence="6">
    <location>
        <begin position="6"/>
        <end position="28"/>
    </location>
</feature>